<sequence length="318" mass="34818">MLAFPLSPVEPMLASTSTYLPHSALHLAVPPMPGPSDCVTGFPSSSGWSALSFYESVPRAISPAPSTSRTRDYDEVVYSIPPVSRWEHLDALDAKSEETRRSLTPFGPRRAPSPFPGRGNGGTDFVSTEFQRVAASARPSSAPQFLRHSVAASAPDVSSAGASQRVKKTGPAGSSYNAPDVSRGRHADPEPTEDELDFERKFVSLPSLRKKVRTQRGPHTRSAADVQKLVPPFGSPRCQHAECADAKCATCVYLRRRGDGPLRTRLLKRDKDRDLWHLRPAAYDEPWAYAEDRGKLTALQASYVLGRERALRGSRARL</sequence>
<dbReference type="OrthoDB" id="2735517at2759"/>
<dbReference type="Proteomes" id="UP000292957">
    <property type="component" value="Unassembled WGS sequence"/>
</dbReference>
<reference evidence="2" key="1">
    <citation type="submission" date="2019-01" db="EMBL/GenBank/DDBJ databases">
        <title>Draft genome sequences of three monokaryotic isolates of the white-rot basidiomycete fungus Dichomitus squalens.</title>
        <authorList>
            <consortium name="DOE Joint Genome Institute"/>
            <person name="Lopez S.C."/>
            <person name="Andreopoulos B."/>
            <person name="Pangilinan J."/>
            <person name="Lipzen A."/>
            <person name="Riley R."/>
            <person name="Ahrendt S."/>
            <person name="Ng V."/>
            <person name="Barry K."/>
            <person name="Daum C."/>
            <person name="Grigoriev I.V."/>
            <person name="Hilden K.S."/>
            <person name="Makela M.R."/>
            <person name="de Vries R.P."/>
        </authorList>
    </citation>
    <scope>NUCLEOTIDE SEQUENCE [LARGE SCALE GENOMIC DNA]</scope>
    <source>
        <strain evidence="2">OM18370.1</strain>
    </source>
</reference>
<accession>A0A4Q9MWS2</accession>
<evidence type="ECO:0000256" key="1">
    <source>
        <dbReference type="SAM" id="MobiDB-lite"/>
    </source>
</evidence>
<feature type="region of interest" description="Disordered" evidence="1">
    <location>
        <begin position="96"/>
        <end position="125"/>
    </location>
</feature>
<evidence type="ECO:0000313" key="2">
    <source>
        <dbReference type="EMBL" id="TBU32534.1"/>
    </source>
</evidence>
<dbReference type="EMBL" id="ML143394">
    <property type="protein sequence ID" value="TBU32534.1"/>
    <property type="molecule type" value="Genomic_DNA"/>
</dbReference>
<feature type="compositionally biased region" description="Low complexity" evidence="1">
    <location>
        <begin position="153"/>
        <end position="163"/>
    </location>
</feature>
<proteinExistence type="predicted"/>
<name>A0A4Q9MWS2_9APHY</name>
<gene>
    <name evidence="2" type="ORF">BD311DRAFT_856370</name>
</gene>
<dbReference type="AlphaFoldDB" id="A0A4Q9MWS2"/>
<feature type="region of interest" description="Disordered" evidence="1">
    <location>
        <begin position="153"/>
        <end position="196"/>
    </location>
</feature>
<protein>
    <submittedName>
        <fullName evidence="2">Uncharacterized protein</fullName>
    </submittedName>
</protein>
<organism evidence="2">
    <name type="scientific">Dichomitus squalens</name>
    <dbReference type="NCBI Taxonomy" id="114155"/>
    <lineage>
        <taxon>Eukaryota</taxon>
        <taxon>Fungi</taxon>
        <taxon>Dikarya</taxon>
        <taxon>Basidiomycota</taxon>
        <taxon>Agaricomycotina</taxon>
        <taxon>Agaricomycetes</taxon>
        <taxon>Polyporales</taxon>
        <taxon>Polyporaceae</taxon>
        <taxon>Dichomitus</taxon>
    </lineage>
</organism>